<dbReference type="PRINTS" id="PR01254">
    <property type="entry name" value="PGNDSYNTHASE"/>
</dbReference>
<dbReference type="PANTHER" id="PTHR46676">
    <property type="entry name" value="PROTEIN AMBP"/>
    <property type="match status" value="1"/>
</dbReference>
<feature type="chain" id="PRO_5026998038" evidence="4">
    <location>
        <begin position="27"/>
        <end position="256"/>
    </location>
</feature>
<dbReference type="RefSeq" id="XP_010796062.1">
    <property type="nucleotide sequence ID" value="XM_010797760.1"/>
</dbReference>
<dbReference type="Pfam" id="PF00061">
    <property type="entry name" value="Lipocalin"/>
    <property type="match status" value="1"/>
</dbReference>
<evidence type="ECO:0000313" key="6">
    <source>
        <dbReference type="Proteomes" id="UP000504611"/>
    </source>
</evidence>
<keyword evidence="1" id="KW-0646">Protease inhibitor</keyword>
<keyword evidence="4" id="KW-0732">Signal</keyword>
<dbReference type="PRINTS" id="PR00179">
    <property type="entry name" value="LIPOCALIN"/>
</dbReference>
<evidence type="ECO:0000259" key="5">
    <source>
        <dbReference type="Pfam" id="PF00061"/>
    </source>
</evidence>
<dbReference type="SUPFAM" id="SSF50814">
    <property type="entry name" value="Lipocalins"/>
    <property type="match status" value="1"/>
</dbReference>
<evidence type="ECO:0000256" key="1">
    <source>
        <dbReference type="ARBA" id="ARBA00022690"/>
    </source>
</evidence>
<feature type="domain" description="Lipocalin/cytosolic fatty-acid binding" evidence="5">
    <location>
        <begin position="84"/>
        <end position="225"/>
    </location>
</feature>
<proteinExistence type="predicted"/>
<evidence type="ECO:0000313" key="7">
    <source>
        <dbReference type="RefSeq" id="XP_010796062.1"/>
    </source>
</evidence>
<keyword evidence="2" id="KW-0722">Serine protease inhibitor</keyword>
<dbReference type="KEGG" id="ncc:104968186"/>
<keyword evidence="6" id="KW-1185">Reference proteome</keyword>
<dbReference type="GeneID" id="104968186"/>
<sequence length="256" mass="28628">MQGAVSPGSLLVLGLAWMLQAGPVLQDDLIPIQENFDLGQVSGLKYRFYSFVDDKKLGYPFLLHLFCHGKCFALHYICLLQFMGKWNEVAVVSSCPYYMEDKRENPVIVALDLQQVAPDGNFTMMSARFRNGTCKHRSTNYRLTDTPGRFFNHVARFGADVDSFVVHSNYNEYAMMLLLSTEQPSGTKTSKIKLYSRSKSVSAAVLEDFKTLVRDHGLSDDAIIVNQNIGQCSGEQETNPISTQPQVRTSSSCAEI</sequence>
<evidence type="ECO:0000256" key="4">
    <source>
        <dbReference type="SAM" id="SignalP"/>
    </source>
</evidence>
<dbReference type="OrthoDB" id="9949223at2759"/>
<accession>A0A6I9Q7G8</accession>
<gene>
    <name evidence="7" type="primary">LOC104968186</name>
</gene>
<dbReference type="GO" id="GO:0004867">
    <property type="term" value="F:serine-type endopeptidase inhibitor activity"/>
    <property type="evidence" value="ECO:0007669"/>
    <property type="project" value="UniProtKB-KW"/>
</dbReference>
<feature type="signal peptide" evidence="4">
    <location>
        <begin position="1"/>
        <end position="26"/>
    </location>
</feature>
<dbReference type="Gene3D" id="2.40.128.20">
    <property type="match status" value="1"/>
</dbReference>
<feature type="region of interest" description="Disordered" evidence="3">
    <location>
        <begin position="235"/>
        <end position="256"/>
    </location>
</feature>
<dbReference type="PANTHER" id="PTHR46676:SF1">
    <property type="entry name" value="PROTEIN AMBP"/>
    <property type="match status" value="1"/>
</dbReference>
<dbReference type="InterPro" id="IPR029856">
    <property type="entry name" value="AMBP"/>
</dbReference>
<evidence type="ECO:0000256" key="3">
    <source>
        <dbReference type="SAM" id="MobiDB-lite"/>
    </source>
</evidence>
<dbReference type="InterPro" id="IPR012674">
    <property type="entry name" value="Calycin"/>
</dbReference>
<dbReference type="AlphaFoldDB" id="A0A6I9Q7G8"/>
<dbReference type="InterPro" id="IPR000566">
    <property type="entry name" value="Lipocln_cytosolic_FA-bd_dom"/>
</dbReference>
<protein>
    <submittedName>
        <fullName evidence="7">Protein AMBP isoform X1</fullName>
    </submittedName>
</protein>
<dbReference type="Proteomes" id="UP000504611">
    <property type="component" value="Unplaced"/>
</dbReference>
<reference evidence="7" key="1">
    <citation type="submission" date="2025-08" db="UniProtKB">
        <authorList>
            <consortium name="RefSeq"/>
        </authorList>
    </citation>
    <scope>IDENTIFICATION</scope>
    <source>
        <tissue evidence="7">Muscle</tissue>
    </source>
</reference>
<evidence type="ECO:0000256" key="2">
    <source>
        <dbReference type="ARBA" id="ARBA00022900"/>
    </source>
</evidence>
<organism evidence="6 7">
    <name type="scientific">Notothenia coriiceps</name>
    <name type="common">black rockcod</name>
    <dbReference type="NCBI Taxonomy" id="8208"/>
    <lineage>
        <taxon>Eukaryota</taxon>
        <taxon>Metazoa</taxon>
        <taxon>Chordata</taxon>
        <taxon>Craniata</taxon>
        <taxon>Vertebrata</taxon>
        <taxon>Euteleostomi</taxon>
        <taxon>Actinopterygii</taxon>
        <taxon>Neopterygii</taxon>
        <taxon>Teleostei</taxon>
        <taxon>Neoteleostei</taxon>
        <taxon>Acanthomorphata</taxon>
        <taxon>Eupercaria</taxon>
        <taxon>Perciformes</taxon>
        <taxon>Notothenioidei</taxon>
        <taxon>Nototheniidae</taxon>
        <taxon>Notothenia</taxon>
    </lineage>
</organism>
<name>A0A6I9Q7G8_9TELE</name>